<dbReference type="Pfam" id="PF01661">
    <property type="entry name" value="Macro"/>
    <property type="match status" value="1"/>
</dbReference>
<dbReference type="KEGG" id="scor:J3U87_12010"/>
<reference evidence="3" key="1">
    <citation type="submission" date="2021-03" db="EMBL/GenBank/DDBJ databases">
        <title>Acanthopleuribacteraceae sp. M133.</title>
        <authorList>
            <person name="Wang G."/>
        </authorList>
    </citation>
    <scope>NUCLEOTIDE SEQUENCE</scope>
    <source>
        <strain evidence="3">M133</strain>
    </source>
</reference>
<protein>
    <submittedName>
        <fullName evidence="3">Macro domain-containing protein</fullName>
    </submittedName>
</protein>
<dbReference type="InterPro" id="IPR050892">
    <property type="entry name" value="ADP-ribose_metab_enzymes"/>
</dbReference>
<dbReference type="Proteomes" id="UP000663929">
    <property type="component" value="Chromosome"/>
</dbReference>
<feature type="domain" description="Macro" evidence="2">
    <location>
        <begin position="1"/>
        <end position="148"/>
    </location>
</feature>
<accession>A0A8A4TVL9</accession>
<proteinExistence type="predicted"/>
<keyword evidence="4" id="KW-1185">Reference proteome</keyword>
<organism evidence="3 4">
    <name type="scientific">Sulfidibacter corallicola</name>
    <dbReference type="NCBI Taxonomy" id="2818388"/>
    <lineage>
        <taxon>Bacteria</taxon>
        <taxon>Pseudomonadati</taxon>
        <taxon>Acidobacteriota</taxon>
        <taxon>Holophagae</taxon>
        <taxon>Acanthopleuribacterales</taxon>
        <taxon>Acanthopleuribacteraceae</taxon>
        <taxon>Sulfidibacter</taxon>
    </lineage>
</organism>
<dbReference type="CDD" id="cd02901">
    <property type="entry name" value="Macro_Poa1p-like"/>
    <property type="match status" value="1"/>
</dbReference>
<evidence type="ECO:0000256" key="1">
    <source>
        <dbReference type="ARBA" id="ARBA00035885"/>
    </source>
</evidence>
<evidence type="ECO:0000259" key="2">
    <source>
        <dbReference type="PROSITE" id="PS51154"/>
    </source>
</evidence>
<dbReference type="InterPro" id="IPR002589">
    <property type="entry name" value="Macro_dom"/>
</dbReference>
<dbReference type="RefSeq" id="WP_237383273.1">
    <property type="nucleotide sequence ID" value="NZ_CP071793.1"/>
</dbReference>
<name>A0A8A4TVL9_SULCO</name>
<dbReference type="InterPro" id="IPR043472">
    <property type="entry name" value="Macro_dom-like"/>
</dbReference>
<dbReference type="EMBL" id="CP071793">
    <property type="protein sequence ID" value="QTD53174.1"/>
    <property type="molecule type" value="Genomic_DNA"/>
</dbReference>
<dbReference type="Gene3D" id="3.40.220.10">
    <property type="entry name" value="Leucine Aminopeptidase, subunit E, domain 1"/>
    <property type="match status" value="1"/>
</dbReference>
<comment type="catalytic activity">
    <reaction evidence="1">
        <text>an N-(ADP-alpha-D-ribosyl)-thymidine in DNA + H2O = a thymidine in DNA + ADP-D-ribose</text>
        <dbReference type="Rhea" id="RHEA:71655"/>
        <dbReference type="Rhea" id="RHEA-COMP:13556"/>
        <dbReference type="Rhea" id="RHEA-COMP:18051"/>
        <dbReference type="ChEBI" id="CHEBI:15377"/>
        <dbReference type="ChEBI" id="CHEBI:57967"/>
        <dbReference type="ChEBI" id="CHEBI:137386"/>
        <dbReference type="ChEBI" id="CHEBI:191199"/>
    </reaction>
    <physiologicalReaction direction="left-to-right" evidence="1">
        <dbReference type="Rhea" id="RHEA:71656"/>
    </physiologicalReaction>
</comment>
<dbReference type="GO" id="GO:0140291">
    <property type="term" value="P:peptidyl-glutamate ADP-deribosylation"/>
    <property type="evidence" value="ECO:0007669"/>
    <property type="project" value="TreeGrafter"/>
</dbReference>
<gene>
    <name evidence="3" type="ORF">J3U87_12010</name>
</gene>
<dbReference type="SMART" id="SM00506">
    <property type="entry name" value="A1pp"/>
    <property type="match status" value="1"/>
</dbReference>
<evidence type="ECO:0000313" key="4">
    <source>
        <dbReference type="Proteomes" id="UP000663929"/>
    </source>
</evidence>
<sequence>MITYIEGDLFQSPAKVLVNAVNTVGVMGKGIALQFKKRYPDMFRDYRELCERKDFTIGKLHLHTLAEKWILNFPTKTHWRRPSKLEYIEEGLKCFEKKYAEAGIESIAFPLLGCGNGELPWHDVKPMMEKHLKRLPIQVFIYLYKNETLRPEHRCPHETNHWIHADPKAIPFQTVLEDIKSSLEANPNLKTLETGTNLKARITVNQQREKLQLEAKERTLEIDREDLLDLWHLLRDNDYLYANLVSQRLPFEYLMPIFLRLPYVTFTEVKDSGRAGKNRALCLVPGESQPLLRENELPLIKAK</sequence>
<dbReference type="AlphaFoldDB" id="A0A8A4TVL9"/>
<evidence type="ECO:0000313" key="3">
    <source>
        <dbReference type="EMBL" id="QTD53174.1"/>
    </source>
</evidence>
<dbReference type="SUPFAM" id="SSF52949">
    <property type="entry name" value="Macro domain-like"/>
    <property type="match status" value="1"/>
</dbReference>
<dbReference type="PROSITE" id="PS51154">
    <property type="entry name" value="MACRO"/>
    <property type="match status" value="1"/>
</dbReference>
<dbReference type="PANTHER" id="PTHR12521:SF0">
    <property type="entry name" value="ADP-RIBOSE GLYCOHYDROLASE OARD1"/>
    <property type="match status" value="1"/>
</dbReference>
<dbReference type="PANTHER" id="PTHR12521">
    <property type="entry name" value="PROTEIN C6ORF130"/>
    <property type="match status" value="1"/>
</dbReference>